<feature type="binding site" evidence="2">
    <location>
        <position position="60"/>
    </location>
    <ligand>
        <name>Fe cation</name>
        <dbReference type="ChEBI" id="CHEBI:24875"/>
    </ligand>
</feature>
<dbReference type="Pfam" id="PF05726">
    <property type="entry name" value="Pirin_C"/>
    <property type="match status" value="1"/>
</dbReference>
<comment type="similarity">
    <text evidence="1 3">Belongs to the pirin family.</text>
</comment>
<protein>
    <submittedName>
        <fullName evidence="6">Pirin domain protein</fullName>
    </submittedName>
</protein>
<feature type="binding site" evidence="2">
    <location>
        <position position="106"/>
    </location>
    <ligand>
        <name>Fe cation</name>
        <dbReference type="ChEBI" id="CHEBI:24875"/>
    </ligand>
</feature>
<dbReference type="HOGENOM" id="CLU_045717_5_0_0"/>
<keyword evidence="2" id="KW-0408">Iron</keyword>
<name>A0A081BR73_9BACT</name>
<feature type="domain" description="Pirin C-terminal" evidence="5">
    <location>
        <begin position="179"/>
        <end position="283"/>
    </location>
</feature>
<accession>A0A081BR73</accession>
<evidence type="ECO:0000256" key="2">
    <source>
        <dbReference type="PIRSR" id="PIRSR006232-1"/>
    </source>
</evidence>
<sequence length="287" mass="31851">MTTTRSIQASWRGTPTIEGAGVHLRRAFGYQQMPQFDPFLLLDDFHSDNPADYLAGFPWHPHRGIETVTYMLHGAVKHGDSMGNHGVIEGGDVQWMTAGCGIIHEEMPQQTDSGLLWGLQLWVNLPASHKMMPPRYRDVRGATIPEVTLEQGVRVKIVCGRIGNVNAPVSDIVVDPEFLDVTLPPNATFTHPVKDGYTAFSYILDGNGQFIGADHPTPFEKEMLTLFERNGDHIQSEGGKDGARLLLISGKPLGEPIAWYGPIVMNTKQELQIAFQEYQDGTFIKSR</sequence>
<dbReference type="AlphaFoldDB" id="A0A081BR73"/>
<dbReference type="InterPro" id="IPR014710">
    <property type="entry name" value="RmlC-like_jellyroll"/>
</dbReference>
<dbReference type="Gene3D" id="2.60.120.10">
    <property type="entry name" value="Jelly Rolls"/>
    <property type="match status" value="2"/>
</dbReference>
<dbReference type="STRING" id="1499966.U14_05179"/>
<comment type="cofactor">
    <cofactor evidence="2">
        <name>Fe cation</name>
        <dbReference type="ChEBI" id="CHEBI:24875"/>
    </cofactor>
    <text evidence="2">Binds 1 Fe cation per subunit.</text>
</comment>
<evidence type="ECO:0000256" key="3">
    <source>
        <dbReference type="RuleBase" id="RU003457"/>
    </source>
</evidence>
<dbReference type="InterPro" id="IPR003829">
    <property type="entry name" value="Pirin_N_dom"/>
</dbReference>
<dbReference type="PANTHER" id="PTHR13903:SF8">
    <property type="entry name" value="PIRIN"/>
    <property type="match status" value="1"/>
</dbReference>
<evidence type="ECO:0000313" key="7">
    <source>
        <dbReference type="Proteomes" id="UP000030700"/>
    </source>
</evidence>
<gene>
    <name evidence="6" type="ORF">U14_05179</name>
</gene>
<feature type="domain" description="Pirin N-terminal" evidence="4">
    <location>
        <begin position="22"/>
        <end position="123"/>
    </location>
</feature>
<dbReference type="CDD" id="cd02247">
    <property type="entry name" value="cupin_pirin_C"/>
    <property type="match status" value="1"/>
</dbReference>
<dbReference type="GO" id="GO:0046872">
    <property type="term" value="F:metal ion binding"/>
    <property type="evidence" value="ECO:0007669"/>
    <property type="project" value="UniProtKB-KW"/>
</dbReference>
<dbReference type="PANTHER" id="PTHR13903">
    <property type="entry name" value="PIRIN-RELATED"/>
    <property type="match status" value="1"/>
</dbReference>
<proteinExistence type="inferred from homology"/>
<dbReference type="InterPro" id="IPR008778">
    <property type="entry name" value="Pirin_C_dom"/>
</dbReference>
<dbReference type="CDD" id="cd02909">
    <property type="entry name" value="cupin_pirin_N"/>
    <property type="match status" value="1"/>
</dbReference>
<dbReference type="EMBL" id="DF820460">
    <property type="protein sequence ID" value="GAK53904.1"/>
    <property type="molecule type" value="Genomic_DNA"/>
</dbReference>
<reference evidence="6 7" key="1">
    <citation type="journal article" date="2015" name="PeerJ">
        <title>First genomic representation of candidate bacterial phylum KSB3 points to enhanced environmental sensing as a trigger of wastewater bulking.</title>
        <authorList>
            <person name="Sekiguchi Y."/>
            <person name="Ohashi A."/>
            <person name="Parks D.H."/>
            <person name="Yamauchi T."/>
            <person name="Tyson G.W."/>
            <person name="Hugenholtz P."/>
        </authorList>
    </citation>
    <scope>NUCLEOTIDE SEQUENCE [LARGE SCALE GENOMIC DNA]</scope>
</reference>
<feature type="binding site" evidence="2">
    <location>
        <position position="62"/>
    </location>
    <ligand>
        <name>Fe cation</name>
        <dbReference type="ChEBI" id="CHEBI:24875"/>
    </ligand>
</feature>
<evidence type="ECO:0000259" key="5">
    <source>
        <dbReference type="Pfam" id="PF05726"/>
    </source>
</evidence>
<dbReference type="InterPro" id="IPR011051">
    <property type="entry name" value="RmlC_Cupin_sf"/>
</dbReference>
<organism evidence="6 7">
    <name type="scientific">Candidatus Moduliflexus flocculans</name>
    <dbReference type="NCBI Taxonomy" id="1499966"/>
    <lineage>
        <taxon>Bacteria</taxon>
        <taxon>Candidatus Moduliflexota</taxon>
        <taxon>Candidatus Moduliflexia</taxon>
        <taxon>Candidatus Moduliflexales</taxon>
        <taxon>Candidatus Moduliflexaceae</taxon>
    </lineage>
</organism>
<dbReference type="Pfam" id="PF02678">
    <property type="entry name" value="Pirin"/>
    <property type="match status" value="1"/>
</dbReference>
<keyword evidence="7" id="KW-1185">Reference proteome</keyword>
<evidence type="ECO:0000313" key="6">
    <source>
        <dbReference type="EMBL" id="GAK53904.1"/>
    </source>
</evidence>
<evidence type="ECO:0000256" key="1">
    <source>
        <dbReference type="ARBA" id="ARBA00008416"/>
    </source>
</evidence>
<dbReference type="PIRSF" id="PIRSF006232">
    <property type="entry name" value="Pirin"/>
    <property type="match status" value="1"/>
</dbReference>
<dbReference type="SUPFAM" id="SSF51182">
    <property type="entry name" value="RmlC-like cupins"/>
    <property type="match status" value="1"/>
</dbReference>
<feature type="binding site" evidence="2">
    <location>
        <position position="104"/>
    </location>
    <ligand>
        <name>Fe cation</name>
        <dbReference type="ChEBI" id="CHEBI:24875"/>
    </ligand>
</feature>
<keyword evidence="2" id="KW-0479">Metal-binding</keyword>
<dbReference type="Proteomes" id="UP000030700">
    <property type="component" value="Unassembled WGS sequence"/>
</dbReference>
<evidence type="ECO:0000259" key="4">
    <source>
        <dbReference type="Pfam" id="PF02678"/>
    </source>
</evidence>
<dbReference type="InterPro" id="IPR012093">
    <property type="entry name" value="Pirin"/>
</dbReference>